<keyword evidence="4 6" id="KW-1133">Transmembrane helix</keyword>
<dbReference type="SMART" id="SM00267">
    <property type="entry name" value="GGDEF"/>
    <property type="match status" value="1"/>
</dbReference>
<sequence>MKWGIGDMQRKLMKYSAEILLVLIGVTVLHLSLIANLHLFKSVETIVKNNIIDQAHLALNVAVDNIEKIYQKYLAGDINEQTAQRLVREYVETSFFGPENLDYFWILSTDGVLIAHPYEKEYVGLHYMKVDDEILRTAAESILKAARSGMRYAEYSFYKYGSRETESKISAITIFEPWGWIVGTGFYRTSILEQVKKARKEVQKSFYLVFAIILVIYSSFVFQYIKNNVERTKMLKQLSFERDILKKLINSIPEPVALFGRSKQIEVYNQSYERLVWEVGDLSQNILAELSKAAEEFNKELTVKTSSGTRWFRLEIKRISDYENTYEGSIVVMHDITDQKLQILFWQDKAYQDPLTGVANRNLLDNFIEKFPDLGDNFSIIMLDLDNFKQLNDEYSHPFGDEVLKAFTKILRNSIRKDEFLIRYGGDEFLIITKQGKSAAISIVERLQERSDQPLEVEGKKIKITFSSGISNSLEDGNKILELIKIADERLYEAKKSRNKNNKSTNQY</sequence>
<dbReference type="InterPro" id="IPR033480">
    <property type="entry name" value="sCache_2"/>
</dbReference>
<feature type="transmembrane region" description="Helical" evidence="6">
    <location>
        <begin position="206"/>
        <end position="225"/>
    </location>
</feature>
<dbReference type="SUPFAM" id="SSF55785">
    <property type="entry name" value="PYP-like sensor domain (PAS domain)"/>
    <property type="match status" value="1"/>
</dbReference>
<evidence type="ECO:0000313" key="8">
    <source>
        <dbReference type="EMBL" id="QAV32842.1"/>
    </source>
</evidence>
<dbReference type="InterPro" id="IPR052163">
    <property type="entry name" value="DGC-Regulatory_Protein"/>
</dbReference>
<keyword evidence="3 6" id="KW-0812">Transmembrane</keyword>
<dbReference type="PANTHER" id="PTHR46663:SF4">
    <property type="entry name" value="DIGUANYLATE CYCLASE DGCT-RELATED"/>
    <property type="match status" value="1"/>
</dbReference>
<dbReference type="SMART" id="SM01049">
    <property type="entry name" value="Cache_2"/>
    <property type="match status" value="1"/>
</dbReference>
<keyword evidence="5 6" id="KW-0472">Membrane</keyword>
<keyword evidence="2" id="KW-1003">Cell membrane</keyword>
<comment type="subcellular location">
    <subcellularLocation>
        <location evidence="1">Cell membrane</location>
        <topology evidence="1">Multi-pass membrane protein</topology>
    </subcellularLocation>
</comment>
<dbReference type="CDD" id="cd01949">
    <property type="entry name" value="GGDEF"/>
    <property type="match status" value="1"/>
</dbReference>
<dbReference type="PROSITE" id="PS50887">
    <property type="entry name" value="GGDEF"/>
    <property type="match status" value="1"/>
</dbReference>
<dbReference type="NCBIfam" id="TIGR00254">
    <property type="entry name" value="GGDEF"/>
    <property type="match status" value="1"/>
</dbReference>
<dbReference type="Pfam" id="PF00990">
    <property type="entry name" value="GGDEF"/>
    <property type="match status" value="1"/>
</dbReference>
<evidence type="ECO:0000256" key="5">
    <source>
        <dbReference type="ARBA" id="ARBA00023136"/>
    </source>
</evidence>
<dbReference type="InterPro" id="IPR043128">
    <property type="entry name" value="Rev_trsase/Diguanyl_cyclase"/>
</dbReference>
<dbReference type="Proteomes" id="UP000288947">
    <property type="component" value="Chromosome"/>
</dbReference>
<dbReference type="SUPFAM" id="SSF55073">
    <property type="entry name" value="Nucleotide cyclase"/>
    <property type="match status" value="1"/>
</dbReference>
<dbReference type="Gene3D" id="3.30.70.270">
    <property type="match status" value="1"/>
</dbReference>
<dbReference type="InterPro" id="IPR000160">
    <property type="entry name" value="GGDEF_dom"/>
</dbReference>
<organism evidence="8 9">
    <name type="scientific">Fervidobacterium changbaicum</name>
    <dbReference type="NCBI Taxonomy" id="310769"/>
    <lineage>
        <taxon>Bacteria</taxon>
        <taxon>Thermotogati</taxon>
        <taxon>Thermotogota</taxon>
        <taxon>Thermotogae</taxon>
        <taxon>Thermotogales</taxon>
        <taxon>Fervidobacteriaceae</taxon>
        <taxon>Fervidobacterium</taxon>
    </lineage>
</organism>
<feature type="transmembrane region" description="Helical" evidence="6">
    <location>
        <begin position="20"/>
        <end position="40"/>
    </location>
</feature>
<dbReference type="PANTHER" id="PTHR46663">
    <property type="entry name" value="DIGUANYLATE CYCLASE DGCT-RELATED"/>
    <property type="match status" value="1"/>
</dbReference>
<evidence type="ECO:0000313" key="9">
    <source>
        <dbReference type="Proteomes" id="UP000288947"/>
    </source>
</evidence>
<feature type="domain" description="GGDEF" evidence="7">
    <location>
        <begin position="376"/>
        <end position="508"/>
    </location>
</feature>
<dbReference type="InterPro" id="IPR029787">
    <property type="entry name" value="Nucleotide_cyclase"/>
</dbReference>
<name>A0ABX5QQX9_9BACT</name>
<gene>
    <name evidence="8" type="ORF">CBS1_03165</name>
</gene>
<keyword evidence="9" id="KW-1185">Reference proteome</keyword>
<dbReference type="Pfam" id="PF17200">
    <property type="entry name" value="sCache_2"/>
    <property type="match status" value="1"/>
</dbReference>
<proteinExistence type="predicted"/>
<evidence type="ECO:0000256" key="1">
    <source>
        <dbReference type="ARBA" id="ARBA00004651"/>
    </source>
</evidence>
<reference evidence="8 9" key="1">
    <citation type="submission" date="2018-01" db="EMBL/GenBank/DDBJ databases">
        <title>The whole genome sequencing and assembly of Fervidobacterium changbaicum CBS-1 strain.</title>
        <authorList>
            <person name="Kim J.-Y."/>
            <person name="Park M.-K."/>
            <person name="Yi H."/>
            <person name="Bahn Y.-S."/>
            <person name="Kim J.F."/>
            <person name="Lee D.-W."/>
        </authorList>
    </citation>
    <scope>NUCLEOTIDE SEQUENCE [LARGE SCALE GENOMIC DNA]</scope>
    <source>
        <strain evidence="8 9">CBS-1</strain>
    </source>
</reference>
<dbReference type="InterPro" id="IPR035965">
    <property type="entry name" value="PAS-like_dom_sf"/>
</dbReference>
<evidence type="ECO:0000256" key="3">
    <source>
        <dbReference type="ARBA" id="ARBA00022692"/>
    </source>
</evidence>
<accession>A0ABX5QQX9</accession>
<evidence type="ECO:0000256" key="2">
    <source>
        <dbReference type="ARBA" id="ARBA00022475"/>
    </source>
</evidence>
<protein>
    <recommendedName>
        <fullName evidence="7">GGDEF domain-containing protein</fullName>
    </recommendedName>
</protein>
<dbReference type="EMBL" id="CP026721">
    <property type="protein sequence ID" value="QAV32842.1"/>
    <property type="molecule type" value="Genomic_DNA"/>
</dbReference>
<evidence type="ECO:0000259" key="7">
    <source>
        <dbReference type="PROSITE" id="PS50887"/>
    </source>
</evidence>
<dbReference type="Gene3D" id="3.30.450.20">
    <property type="entry name" value="PAS domain"/>
    <property type="match status" value="2"/>
</dbReference>
<evidence type="ECO:0000256" key="6">
    <source>
        <dbReference type="SAM" id="Phobius"/>
    </source>
</evidence>
<evidence type="ECO:0000256" key="4">
    <source>
        <dbReference type="ARBA" id="ARBA00022989"/>
    </source>
</evidence>